<proteinExistence type="predicted"/>
<dbReference type="PANTHER" id="PTHR34502:SF5">
    <property type="entry name" value="DUF6594 DOMAIN-CONTAINING PROTEIN"/>
    <property type="match status" value="1"/>
</dbReference>
<dbReference type="STRING" id="1231657.A0A1Y1YYP3"/>
<reference evidence="2 3" key="1">
    <citation type="submission" date="2016-07" db="EMBL/GenBank/DDBJ databases">
        <title>Pervasive Adenine N6-methylation of Active Genes in Fungi.</title>
        <authorList>
            <consortium name="DOE Joint Genome Institute"/>
            <person name="Mondo S.J."/>
            <person name="Dannebaum R.O."/>
            <person name="Kuo R.C."/>
            <person name="Labutti K."/>
            <person name="Haridas S."/>
            <person name="Kuo A."/>
            <person name="Salamov A."/>
            <person name="Ahrendt S.R."/>
            <person name="Lipzen A."/>
            <person name="Sullivan W."/>
            <person name="Andreopoulos W.B."/>
            <person name="Clum A."/>
            <person name="Lindquist E."/>
            <person name="Daum C."/>
            <person name="Ramamoorthy G.K."/>
            <person name="Gryganskyi A."/>
            <person name="Culley D."/>
            <person name="Magnuson J.K."/>
            <person name="James T.Y."/>
            <person name="O'Malley M.A."/>
            <person name="Stajich J.E."/>
            <person name="Spatafora J.W."/>
            <person name="Visel A."/>
            <person name="Grigoriev I.V."/>
        </authorList>
    </citation>
    <scope>NUCLEOTIDE SEQUENCE [LARGE SCALE GENOMIC DNA]</scope>
    <source>
        <strain evidence="2 3">CBS 115471</strain>
    </source>
</reference>
<keyword evidence="3" id="KW-1185">Reference proteome</keyword>
<protein>
    <recommendedName>
        <fullName evidence="1">DUF6594 domain-containing protein</fullName>
    </recommendedName>
</protein>
<accession>A0A1Y1YYP3</accession>
<organism evidence="2 3">
    <name type="scientific">Clohesyomyces aquaticus</name>
    <dbReference type="NCBI Taxonomy" id="1231657"/>
    <lineage>
        <taxon>Eukaryota</taxon>
        <taxon>Fungi</taxon>
        <taxon>Dikarya</taxon>
        <taxon>Ascomycota</taxon>
        <taxon>Pezizomycotina</taxon>
        <taxon>Dothideomycetes</taxon>
        <taxon>Pleosporomycetidae</taxon>
        <taxon>Pleosporales</taxon>
        <taxon>Lindgomycetaceae</taxon>
        <taxon>Clohesyomyces</taxon>
    </lineage>
</organism>
<dbReference type="Proteomes" id="UP000193144">
    <property type="component" value="Unassembled WGS sequence"/>
</dbReference>
<dbReference type="AlphaFoldDB" id="A0A1Y1YYP3"/>
<feature type="domain" description="DUF6594" evidence="1">
    <location>
        <begin position="10"/>
        <end position="187"/>
    </location>
</feature>
<sequence>MEEMPKMNGYSKLASLMGPNPEVAIFRRFSTLNAQNLLYLQAELVHLEERLKKCVQADESPTIDAPGRLDRRLYDRDWKTLSEGGRTPGGNGEQWSTILEIRRVLKDYNETLVLQTFLAKHKGPLAKDLKFLQNWMKRPTMGYVYLLESEQDIWKHTDLEDLLAMKPNEQSLASRIVGDFLVQWWHRCWGIRACPSLPRSLAMLR</sequence>
<dbReference type="PANTHER" id="PTHR34502">
    <property type="entry name" value="DUF6594 DOMAIN-CONTAINING PROTEIN-RELATED"/>
    <property type="match status" value="1"/>
</dbReference>
<gene>
    <name evidence="2" type="ORF">BCR34DRAFT_573714</name>
</gene>
<dbReference type="InterPro" id="IPR046529">
    <property type="entry name" value="DUF6594"/>
</dbReference>
<evidence type="ECO:0000313" key="2">
    <source>
        <dbReference type="EMBL" id="ORY03151.1"/>
    </source>
</evidence>
<comment type="caution">
    <text evidence="2">The sequence shown here is derived from an EMBL/GenBank/DDBJ whole genome shotgun (WGS) entry which is preliminary data.</text>
</comment>
<dbReference type="OrthoDB" id="5342093at2759"/>
<name>A0A1Y1YYP3_9PLEO</name>
<dbReference type="Pfam" id="PF20237">
    <property type="entry name" value="DUF6594"/>
    <property type="match status" value="1"/>
</dbReference>
<dbReference type="EMBL" id="MCFA01000150">
    <property type="protein sequence ID" value="ORY03151.1"/>
    <property type="molecule type" value="Genomic_DNA"/>
</dbReference>
<evidence type="ECO:0000313" key="3">
    <source>
        <dbReference type="Proteomes" id="UP000193144"/>
    </source>
</evidence>
<evidence type="ECO:0000259" key="1">
    <source>
        <dbReference type="Pfam" id="PF20237"/>
    </source>
</evidence>